<proteinExistence type="inferred from homology"/>
<evidence type="ECO:0000256" key="6">
    <source>
        <dbReference type="ARBA" id="ARBA00023049"/>
    </source>
</evidence>
<organism evidence="9 10">
    <name type="scientific">Allokutzneria albata</name>
    <name type="common">Kibdelosporangium albatum</name>
    <dbReference type="NCBI Taxonomy" id="211114"/>
    <lineage>
        <taxon>Bacteria</taxon>
        <taxon>Bacillati</taxon>
        <taxon>Actinomycetota</taxon>
        <taxon>Actinomycetes</taxon>
        <taxon>Pseudonocardiales</taxon>
        <taxon>Pseudonocardiaceae</taxon>
        <taxon>Allokutzneria</taxon>
    </lineage>
</organism>
<comment type="similarity">
    <text evidence="2">Belongs to the peptidase M7 family.</text>
</comment>
<evidence type="ECO:0000313" key="10">
    <source>
        <dbReference type="Proteomes" id="UP000183376"/>
    </source>
</evidence>
<dbReference type="EC" id="3.4.24.77" evidence="3"/>
<accession>A0A1G9ZMJ7</accession>
<evidence type="ECO:0000256" key="7">
    <source>
        <dbReference type="ARBA" id="ARBA00029927"/>
    </source>
</evidence>
<protein>
    <recommendedName>
        <fullName evidence="4">Extracellular small neutral protease</fullName>
        <ecNumber evidence="3">3.4.24.77</ecNumber>
    </recommendedName>
    <alternativeName>
        <fullName evidence="7">Snapalysin</fullName>
    </alternativeName>
</protein>
<keyword evidence="6" id="KW-0645">Protease</keyword>
<keyword evidence="6" id="KW-0482">Metalloprotease</keyword>
<dbReference type="InterPro" id="IPR000013">
    <property type="entry name" value="Peptidase_M7"/>
</dbReference>
<evidence type="ECO:0000256" key="4">
    <source>
        <dbReference type="ARBA" id="ARBA00019129"/>
    </source>
</evidence>
<feature type="chain" id="PRO_5009246578" description="Extracellular small neutral protease" evidence="8">
    <location>
        <begin position="30"/>
        <end position="171"/>
    </location>
</feature>
<keyword evidence="8" id="KW-0732">Signal</keyword>
<feature type="signal peptide" evidence="8">
    <location>
        <begin position="1"/>
        <end position="29"/>
    </location>
</feature>
<dbReference type="PRINTS" id="PR00787">
    <property type="entry name" value="NEUTRALPTASE"/>
</dbReference>
<evidence type="ECO:0000256" key="1">
    <source>
        <dbReference type="ARBA" id="ARBA00000612"/>
    </source>
</evidence>
<keyword evidence="5" id="KW-0479">Metal-binding</keyword>
<dbReference type="GO" id="GO:0006508">
    <property type="term" value="P:proteolysis"/>
    <property type="evidence" value="ECO:0007669"/>
    <property type="project" value="InterPro"/>
</dbReference>
<dbReference type="GO" id="GO:0004222">
    <property type="term" value="F:metalloendopeptidase activity"/>
    <property type="evidence" value="ECO:0007669"/>
    <property type="project" value="InterPro"/>
</dbReference>
<reference evidence="9 10" key="1">
    <citation type="submission" date="2016-10" db="EMBL/GenBank/DDBJ databases">
        <authorList>
            <person name="de Groot N.N."/>
        </authorList>
    </citation>
    <scope>NUCLEOTIDE SEQUENCE [LARGE SCALE GENOMIC DNA]</scope>
    <source>
        <strain evidence="9 10">DSM 44149</strain>
    </source>
</reference>
<evidence type="ECO:0000256" key="5">
    <source>
        <dbReference type="ARBA" id="ARBA00022723"/>
    </source>
</evidence>
<dbReference type="Pfam" id="PF02031">
    <property type="entry name" value="Peptidase_M7"/>
    <property type="match status" value="1"/>
</dbReference>
<dbReference type="STRING" id="211114.SAMN04489726_5593"/>
<evidence type="ECO:0000313" key="9">
    <source>
        <dbReference type="EMBL" id="SDN22400.1"/>
    </source>
</evidence>
<dbReference type="eggNOG" id="COG5640">
    <property type="taxonomic scope" value="Bacteria"/>
</dbReference>
<gene>
    <name evidence="9" type="ORF">SAMN04489726_5593</name>
</gene>
<dbReference type="GO" id="GO:0008270">
    <property type="term" value="F:zinc ion binding"/>
    <property type="evidence" value="ECO:0007669"/>
    <property type="project" value="InterPro"/>
</dbReference>
<evidence type="ECO:0000256" key="3">
    <source>
        <dbReference type="ARBA" id="ARBA00012325"/>
    </source>
</evidence>
<dbReference type="OrthoDB" id="5243084at2"/>
<dbReference type="GO" id="GO:0005576">
    <property type="term" value="C:extracellular region"/>
    <property type="evidence" value="ECO:0007669"/>
    <property type="project" value="InterPro"/>
</dbReference>
<evidence type="ECO:0000256" key="8">
    <source>
        <dbReference type="SAM" id="SignalP"/>
    </source>
</evidence>
<dbReference type="InterPro" id="IPR024079">
    <property type="entry name" value="MetalloPept_cat_dom_sf"/>
</dbReference>
<name>A0A1G9ZMJ7_ALLAB</name>
<dbReference type="RefSeq" id="WP_030429919.1">
    <property type="nucleotide sequence ID" value="NZ_JOEF01000009.1"/>
</dbReference>
<dbReference type="SUPFAM" id="SSF55486">
    <property type="entry name" value="Metalloproteases ('zincins'), catalytic domain"/>
    <property type="match status" value="1"/>
</dbReference>
<evidence type="ECO:0000256" key="2">
    <source>
        <dbReference type="ARBA" id="ARBA00006571"/>
    </source>
</evidence>
<dbReference type="EMBL" id="LT629701">
    <property type="protein sequence ID" value="SDN22400.1"/>
    <property type="molecule type" value="Genomic_DNA"/>
</dbReference>
<keyword evidence="6" id="KW-0378">Hydrolase</keyword>
<dbReference type="Proteomes" id="UP000183376">
    <property type="component" value="Chromosome I"/>
</dbReference>
<comment type="catalytic activity">
    <reaction evidence="1">
        <text>Hydrolyzes proteins with a preference for Tyr or Phe in the P1' position. Has no action on amino-acid p-nitroanilides.</text>
        <dbReference type="EC" id="3.4.24.77"/>
    </reaction>
</comment>
<dbReference type="Gene3D" id="3.40.390.10">
    <property type="entry name" value="Collagenase (Catalytic Domain)"/>
    <property type="match status" value="1"/>
</dbReference>
<keyword evidence="10" id="KW-1185">Reference proteome</keyword>
<dbReference type="AlphaFoldDB" id="A0A1G9ZMJ7"/>
<sequence length="171" mass="17717">MALSHLRRAVIGLVVAMPLAAGLQVAASAAPMARTLYYDNSQAGEFAKAWEDAAVVWNNSVKNVKLAKGTAANSSIKILVDNGWPRAQPGRLGSGTVWMGRTAVNQGYHVPRIATHELGHILGLPDRKPGPCSSLMSGSTGGVSCKSVAPNAAEAAEVDRKFAGSRAAEAA</sequence>